<dbReference type="GO" id="GO:0006355">
    <property type="term" value="P:regulation of DNA-templated transcription"/>
    <property type="evidence" value="ECO:0007669"/>
    <property type="project" value="InterPro"/>
</dbReference>
<evidence type="ECO:0000256" key="6">
    <source>
        <dbReference type="PROSITE-ProRule" id="PRU00169"/>
    </source>
</evidence>
<dbReference type="SUPFAM" id="SSF46894">
    <property type="entry name" value="C-terminal effector domain of the bipartite response regulators"/>
    <property type="match status" value="1"/>
</dbReference>
<dbReference type="CDD" id="cd19920">
    <property type="entry name" value="REC_PA4781-like"/>
    <property type="match status" value="1"/>
</dbReference>
<dbReference type="CDD" id="cd06170">
    <property type="entry name" value="LuxR_C_like"/>
    <property type="match status" value="1"/>
</dbReference>
<dbReference type="Pfam" id="PF00072">
    <property type="entry name" value="Response_reg"/>
    <property type="match status" value="1"/>
</dbReference>
<dbReference type="GO" id="GO:0005829">
    <property type="term" value="C:cytosol"/>
    <property type="evidence" value="ECO:0007669"/>
    <property type="project" value="TreeGrafter"/>
</dbReference>
<dbReference type="Pfam" id="PF00196">
    <property type="entry name" value="GerE"/>
    <property type="match status" value="1"/>
</dbReference>
<evidence type="ECO:0000313" key="10">
    <source>
        <dbReference type="Proteomes" id="UP000199391"/>
    </source>
</evidence>
<feature type="modified residue" description="4-aspartylphosphate" evidence="6">
    <location>
        <position position="62"/>
    </location>
</feature>
<dbReference type="Proteomes" id="UP000199391">
    <property type="component" value="Unassembled WGS sequence"/>
</dbReference>
<dbReference type="InterPro" id="IPR016032">
    <property type="entry name" value="Sig_transdc_resp-reg_C-effctor"/>
</dbReference>
<protein>
    <submittedName>
        <fullName evidence="9">Two component transcriptional regulator, LuxR family</fullName>
    </submittedName>
</protein>
<dbReference type="OrthoDB" id="8874570at2"/>
<dbReference type="AlphaFoldDB" id="A0A1I7FWR0"/>
<keyword evidence="10" id="KW-1185">Reference proteome</keyword>
<dbReference type="GO" id="GO:0032993">
    <property type="term" value="C:protein-DNA complex"/>
    <property type="evidence" value="ECO:0007669"/>
    <property type="project" value="TreeGrafter"/>
</dbReference>
<dbReference type="Gene3D" id="1.10.10.10">
    <property type="entry name" value="Winged helix-like DNA-binding domain superfamily/Winged helix DNA-binding domain"/>
    <property type="match status" value="1"/>
</dbReference>
<gene>
    <name evidence="9" type="ORF">SAMN05216552_1002330</name>
</gene>
<dbReference type="Gene3D" id="3.40.50.2300">
    <property type="match status" value="1"/>
</dbReference>
<dbReference type="InterPro" id="IPR000792">
    <property type="entry name" value="Tscrpt_reg_LuxR_C"/>
</dbReference>
<evidence type="ECO:0000256" key="5">
    <source>
        <dbReference type="ARBA" id="ARBA00023163"/>
    </source>
</evidence>
<dbReference type="SMART" id="SM00448">
    <property type="entry name" value="REC"/>
    <property type="match status" value="1"/>
</dbReference>
<dbReference type="PROSITE" id="PS50043">
    <property type="entry name" value="HTH_LUXR_2"/>
    <property type="match status" value="1"/>
</dbReference>
<dbReference type="SUPFAM" id="SSF52172">
    <property type="entry name" value="CheY-like"/>
    <property type="match status" value="1"/>
</dbReference>
<feature type="domain" description="HTH luxR-type" evidence="7">
    <location>
        <begin position="246"/>
        <end position="311"/>
    </location>
</feature>
<evidence type="ECO:0000313" key="9">
    <source>
        <dbReference type="EMBL" id="SFU40476.1"/>
    </source>
</evidence>
<reference evidence="10" key="1">
    <citation type="submission" date="2016-10" db="EMBL/GenBank/DDBJ databases">
        <authorList>
            <person name="Varghese N."/>
            <person name="Submissions S."/>
        </authorList>
    </citation>
    <scope>NUCLEOTIDE SEQUENCE [LARGE SCALE GENOMIC DNA]</scope>
    <source>
        <strain evidence="10">CGMCC 1.11014</strain>
    </source>
</reference>
<evidence type="ECO:0000259" key="8">
    <source>
        <dbReference type="PROSITE" id="PS50110"/>
    </source>
</evidence>
<keyword evidence="2" id="KW-0902">Two-component regulatory system</keyword>
<sequence length="323" mass="34879">MTQKPFDHRPGHLVLIVDDVPENLAVLHDALDESGFTVLVANSGPAAIARASEVVPDIILLDAVMPGMDGFEVCRQLRAQIATRHIPVIFMTGLTETEHVVAAFNAGGTDYVTKPVRQSEVIARISSHLQTALLMNQARSALDAFGNAVLAIAPQSGRIVWQTPLARQLMRNYFAMPGEGDLSETPAELVAWLAATARARGMGQEQPPLNVIQGATKLIFSAADVSGGEQWMVVLREESDTAQVQALMALFKLTQRESEVLHWVIKGKTNRDIGDILGTSPRTVNKHLEHVFVKLGVETRTAAASLAMTRVRAVVQEGATDAA</sequence>
<dbReference type="InterPro" id="IPR036388">
    <property type="entry name" value="WH-like_DNA-bd_sf"/>
</dbReference>
<proteinExistence type="predicted"/>
<dbReference type="PROSITE" id="PS50110">
    <property type="entry name" value="RESPONSE_REGULATORY"/>
    <property type="match status" value="1"/>
</dbReference>
<keyword evidence="1 6" id="KW-0597">Phosphoprotein</keyword>
<dbReference type="EMBL" id="FPBO01000002">
    <property type="protein sequence ID" value="SFU40476.1"/>
    <property type="molecule type" value="Genomic_DNA"/>
</dbReference>
<evidence type="ECO:0000256" key="2">
    <source>
        <dbReference type="ARBA" id="ARBA00023012"/>
    </source>
</evidence>
<dbReference type="RefSeq" id="WP_093553620.1">
    <property type="nucleotide sequence ID" value="NZ_FPBO01000002.1"/>
</dbReference>
<name>A0A1I7FWR0_9BURK</name>
<keyword evidence="4" id="KW-0238">DNA-binding</keyword>
<dbReference type="SMART" id="SM00421">
    <property type="entry name" value="HTH_LUXR"/>
    <property type="match status" value="1"/>
</dbReference>
<dbReference type="InterPro" id="IPR001789">
    <property type="entry name" value="Sig_transdc_resp-reg_receiver"/>
</dbReference>
<dbReference type="GO" id="GO:0000156">
    <property type="term" value="F:phosphorelay response regulator activity"/>
    <property type="evidence" value="ECO:0007669"/>
    <property type="project" value="TreeGrafter"/>
</dbReference>
<feature type="domain" description="Response regulatory" evidence="8">
    <location>
        <begin position="13"/>
        <end position="129"/>
    </location>
</feature>
<dbReference type="GO" id="GO:0000976">
    <property type="term" value="F:transcription cis-regulatory region binding"/>
    <property type="evidence" value="ECO:0007669"/>
    <property type="project" value="TreeGrafter"/>
</dbReference>
<dbReference type="PRINTS" id="PR00038">
    <property type="entry name" value="HTHLUXR"/>
</dbReference>
<organism evidence="9 10">
    <name type="scientific">Pseudoduganella namucuonensis</name>
    <dbReference type="NCBI Taxonomy" id="1035707"/>
    <lineage>
        <taxon>Bacteria</taxon>
        <taxon>Pseudomonadati</taxon>
        <taxon>Pseudomonadota</taxon>
        <taxon>Betaproteobacteria</taxon>
        <taxon>Burkholderiales</taxon>
        <taxon>Oxalobacteraceae</taxon>
        <taxon>Telluria group</taxon>
        <taxon>Pseudoduganella</taxon>
    </lineage>
</organism>
<dbReference type="InterPro" id="IPR011006">
    <property type="entry name" value="CheY-like_superfamily"/>
</dbReference>
<dbReference type="InterPro" id="IPR039420">
    <property type="entry name" value="WalR-like"/>
</dbReference>
<accession>A0A1I7FWR0</accession>
<keyword evidence="5" id="KW-0804">Transcription</keyword>
<keyword evidence="3" id="KW-0805">Transcription regulation</keyword>
<dbReference type="STRING" id="1035707.SAMN05216552_1002330"/>
<evidence type="ECO:0000256" key="3">
    <source>
        <dbReference type="ARBA" id="ARBA00023015"/>
    </source>
</evidence>
<evidence type="ECO:0000256" key="1">
    <source>
        <dbReference type="ARBA" id="ARBA00022553"/>
    </source>
</evidence>
<evidence type="ECO:0000259" key="7">
    <source>
        <dbReference type="PROSITE" id="PS50043"/>
    </source>
</evidence>
<evidence type="ECO:0000256" key="4">
    <source>
        <dbReference type="ARBA" id="ARBA00023125"/>
    </source>
</evidence>
<dbReference type="PANTHER" id="PTHR48111:SF1">
    <property type="entry name" value="TWO-COMPONENT RESPONSE REGULATOR ORR33"/>
    <property type="match status" value="1"/>
</dbReference>
<dbReference type="PANTHER" id="PTHR48111">
    <property type="entry name" value="REGULATOR OF RPOS"/>
    <property type="match status" value="1"/>
</dbReference>